<accession>A0A330KZQ2</accession>
<dbReference type="InParanoid" id="A0A330KZQ2"/>
<dbReference type="EMBL" id="OUNR01000001">
    <property type="protein sequence ID" value="SPP62950.1"/>
    <property type="molecule type" value="Genomic_DNA"/>
</dbReference>
<proteinExistence type="predicted"/>
<evidence type="ECO:0000313" key="2">
    <source>
        <dbReference type="Proteomes" id="UP000248168"/>
    </source>
</evidence>
<keyword evidence="2" id="KW-1185">Reference proteome</keyword>
<evidence type="ECO:0000313" key="1">
    <source>
        <dbReference type="EMBL" id="SPP62950.1"/>
    </source>
</evidence>
<dbReference type="OrthoDB" id="5567186at2"/>
<dbReference type="SUPFAM" id="SSF101898">
    <property type="entry name" value="NHL repeat"/>
    <property type="match status" value="1"/>
</dbReference>
<dbReference type="Gene3D" id="2.115.10.10">
    <property type="entry name" value="Tachylectin 2"/>
    <property type="match status" value="1"/>
</dbReference>
<sequence>MKRWASFAIIAVGLMVSWIDVTPGHADLIGLQQGNNTFLAGVYRIDTITGAQTLLGNSGFSALQDLALAPDGTYYAIAGSNTTSRLITIDPTTGAGTLVAPLTTTDAGGISFMTGLAVGSDGTLYGSGLPVGGTINNLYSINRTTGVATLIGSTNAAALSALTANIATGIMYGVNQSGDASTRGLRTVDPITGNSTYIGPQGDGPGAGVQDIAFTPDGTLWGVTQQGALYSITSSGFSLQASGLVGFRGLETLTPVPVPAAVWLFGSGLAAMAGVTKRERNHTAA</sequence>
<protein>
    <submittedName>
        <fullName evidence="1">Uncharacterized protein</fullName>
    </submittedName>
</protein>
<dbReference type="RefSeq" id="WP_121987567.1">
    <property type="nucleotide sequence ID" value="NZ_OUNR01000001.1"/>
</dbReference>
<reference evidence="2" key="1">
    <citation type="submission" date="2018-04" db="EMBL/GenBank/DDBJ databases">
        <authorList>
            <person name="Lucker S."/>
            <person name="Sakoula D."/>
        </authorList>
    </citation>
    <scope>NUCLEOTIDE SEQUENCE [LARGE SCALE GENOMIC DNA]</scope>
</reference>
<organism evidence="1 2">
    <name type="scientific">Nitrospira lenta</name>
    <dbReference type="NCBI Taxonomy" id="1436998"/>
    <lineage>
        <taxon>Bacteria</taxon>
        <taxon>Pseudomonadati</taxon>
        <taxon>Nitrospirota</taxon>
        <taxon>Nitrospiria</taxon>
        <taxon>Nitrospirales</taxon>
        <taxon>Nitrospiraceae</taxon>
        <taxon>Nitrospira</taxon>
    </lineage>
</organism>
<name>A0A330KZQ2_9BACT</name>
<dbReference type="Proteomes" id="UP000248168">
    <property type="component" value="Unassembled WGS sequence"/>
</dbReference>
<dbReference type="AlphaFoldDB" id="A0A330KZQ2"/>
<gene>
    <name evidence="1" type="ORF">NITLEN_10036</name>
</gene>